<evidence type="ECO:0000313" key="1">
    <source>
        <dbReference type="EMBL" id="CZR60632.1"/>
    </source>
</evidence>
<dbReference type="EMBL" id="FJOG01000016">
    <property type="protein sequence ID" value="CZR60632.1"/>
    <property type="molecule type" value="Genomic_DNA"/>
</dbReference>
<dbReference type="Proteomes" id="UP000184330">
    <property type="component" value="Unassembled WGS sequence"/>
</dbReference>
<proteinExistence type="predicted"/>
<accession>A0A1L7X6J4</accession>
<organism evidence="1 2">
    <name type="scientific">Phialocephala subalpina</name>
    <dbReference type="NCBI Taxonomy" id="576137"/>
    <lineage>
        <taxon>Eukaryota</taxon>
        <taxon>Fungi</taxon>
        <taxon>Dikarya</taxon>
        <taxon>Ascomycota</taxon>
        <taxon>Pezizomycotina</taxon>
        <taxon>Leotiomycetes</taxon>
        <taxon>Helotiales</taxon>
        <taxon>Mollisiaceae</taxon>
        <taxon>Phialocephala</taxon>
        <taxon>Phialocephala fortinii species complex</taxon>
    </lineage>
</organism>
<sequence>MQIVCENGCTGLQGTEGDKKSHLDNRNFWAQLMAIFAHTPPPRFVLHQPKVLQTDVKKNFNIDIRLEKAVHGYLSPDRKQRASLLVFGVQLICRRKETPFKRLELEARVMETQGRSASSRPEILSHAPFLTEEALKASKVQVKNTTQVENSANVDLDVGAAKISTGRRFTRGEELDSEDNYFGKGSSATIVDNDGKTSGIWWNVKQSSWSNAKDDAGIDPNYRFVVLLTRAKDDKAVFNVKFNLKIHAGLEYWLENSMSHATHIEDLSVDPRTWHVGECEAIDRESLGHFQKPENLTTLTKTAR</sequence>
<protein>
    <submittedName>
        <fullName evidence="1">Uncharacterized protein</fullName>
    </submittedName>
</protein>
<dbReference type="OrthoDB" id="3531891at2759"/>
<dbReference type="AlphaFoldDB" id="A0A1L7X6J4"/>
<reference evidence="1 2" key="1">
    <citation type="submission" date="2016-03" db="EMBL/GenBank/DDBJ databases">
        <authorList>
            <person name="Ploux O."/>
        </authorList>
    </citation>
    <scope>NUCLEOTIDE SEQUENCE [LARGE SCALE GENOMIC DNA]</scope>
    <source>
        <strain evidence="1 2">UAMH 11012</strain>
    </source>
</reference>
<name>A0A1L7X6J4_9HELO</name>
<keyword evidence="2" id="KW-1185">Reference proteome</keyword>
<evidence type="ECO:0000313" key="2">
    <source>
        <dbReference type="Proteomes" id="UP000184330"/>
    </source>
</evidence>
<gene>
    <name evidence="1" type="ORF">PAC_10528</name>
</gene>